<accession>A0A6G9Y7S4</accession>
<keyword evidence="2" id="KW-1185">Reference proteome</keyword>
<dbReference type="KEGG" id="nah:F5544_06415"/>
<gene>
    <name evidence="1" type="ORF">F5544_06415</name>
</gene>
<sequence length="233" mass="25651">MEAGIRLISPFDEKLEQTVGMRPAAEFLAPIASDWETLRTSGRRIRLLSVNDYVISENISGGTRWLSGSWSGTAAQAFMSAAATLREDIAVRSSDMERVANILEQGGECIEHLVYNQTIALTTGLLHPMSFLGFTLPLGVWGQLADRPMRDSIKSEITSSISTLQNDTKSRDNTIKDIVQSMRSALEYQVGRALPPLDTILLRPPDKVSVDFGTVRYGFGGNVWWEESLASAL</sequence>
<evidence type="ECO:0000313" key="2">
    <source>
        <dbReference type="Proteomes" id="UP000503540"/>
    </source>
</evidence>
<protein>
    <submittedName>
        <fullName evidence="1">Uncharacterized protein</fullName>
    </submittedName>
</protein>
<evidence type="ECO:0000313" key="1">
    <source>
        <dbReference type="EMBL" id="QIS09194.1"/>
    </source>
</evidence>
<organism evidence="1 2">
    <name type="scientific">Nocardia arthritidis</name>
    <dbReference type="NCBI Taxonomy" id="228602"/>
    <lineage>
        <taxon>Bacteria</taxon>
        <taxon>Bacillati</taxon>
        <taxon>Actinomycetota</taxon>
        <taxon>Actinomycetes</taxon>
        <taxon>Mycobacteriales</taxon>
        <taxon>Nocardiaceae</taxon>
        <taxon>Nocardia</taxon>
    </lineage>
</organism>
<dbReference type="AlphaFoldDB" id="A0A6G9Y7S4"/>
<dbReference type="EMBL" id="CP046172">
    <property type="protein sequence ID" value="QIS09194.1"/>
    <property type="molecule type" value="Genomic_DNA"/>
</dbReference>
<name>A0A6G9Y7S4_9NOCA</name>
<dbReference type="RefSeq" id="WP_167472335.1">
    <property type="nucleotide sequence ID" value="NZ_CP046172.1"/>
</dbReference>
<reference evidence="1 2" key="1">
    <citation type="journal article" date="2019" name="ACS Chem. Biol.">
        <title>Identification and Mobilization of a Cryptic Antibiotic Biosynthesis Gene Locus from a Human-Pathogenic Nocardia Isolate.</title>
        <authorList>
            <person name="Herisse M."/>
            <person name="Ishida K."/>
            <person name="Porter J.L."/>
            <person name="Howden B."/>
            <person name="Hertweck C."/>
            <person name="Stinear T.P."/>
            <person name="Pidot S.J."/>
        </authorList>
    </citation>
    <scope>NUCLEOTIDE SEQUENCE [LARGE SCALE GENOMIC DNA]</scope>
    <source>
        <strain evidence="1 2">AUSMDU00012717</strain>
    </source>
</reference>
<dbReference type="Proteomes" id="UP000503540">
    <property type="component" value="Chromosome"/>
</dbReference>
<proteinExistence type="predicted"/>